<proteinExistence type="predicted"/>
<dbReference type="EMBL" id="JAMLDX010000035">
    <property type="protein sequence ID" value="MCP3733187.1"/>
    <property type="molecule type" value="Genomic_DNA"/>
</dbReference>
<sequence>MSSDREISAFIRATFRSVWALELLCYLRKHRDRPLLPDEIVVGLRASDLVVQQSIDALLAAGLVAVDSTGAVGYRPANEDLDRAACAAEALYARSPDAVRRLIVAAANSDITKFADSFRLRKD</sequence>
<gene>
    <name evidence="1" type="ORF">M9978_22545</name>
</gene>
<organism evidence="1 2">
    <name type="scientific">Sphingomonas tagetis</name>
    <dbReference type="NCBI Taxonomy" id="2949092"/>
    <lineage>
        <taxon>Bacteria</taxon>
        <taxon>Pseudomonadati</taxon>
        <taxon>Pseudomonadota</taxon>
        <taxon>Alphaproteobacteria</taxon>
        <taxon>Sphingomonadales</taxon>
        <taxon>Sphingomonadaceae</taxon>
        <taxon>Sphingomonas</taxon>
    </lineage>
</organism>
<name>A0A9X2HN23_9SPHN</name>
<reference evidence="1" key="1">
    <citation type="submission" date="2022-05" db="EMBL/GenBank/DDBJ databases">
        <title>Sphingomonas sp. strain MG17 Genome sequencing and assembly.</title>
        <authorList>
            <person name="Kim I."/>
        </authorList>
    </citation>
    <scope>NUCLEOTIDE SEQUENCE</scope>
    <source>
        <strain evidence="1">MG17</strain>
    </source>
</reference>
<keyword evidence="2" id="KW-1185">Reference proteome</keyword>
<dbReference type="Proteomes" id="UP001139451">
    <property type="component" value="Unassembled WGS sequence"/>
</dbReference>
<evidence type="ECO:0000313" key="1">
    <source>
        <dbReference type="EMBL" id="MCP3733187.1"/>
    </source>
</evidence>
<protein>
    <submittedName>
        <fullName evidence="1">Uncharacterized protein</fullName>
    </submittedName>
</protein>
<accession>A0A9X2HN23</accession>
<comment type="caution">
    <text evidence="1">The sequence shown here is derived from an EMBL/GenBank/DDBJ whole genome shotgun (WGS) entry which is preliminary data.</text>
</comment>
<dbReference type="AlphaFoldDB" id="A0A9X2HN23"/>
<evidence type="ECO:0000313" key="2">
    <source>
        <dbReference type="Proteomes" id="UP001139451"/>
    </source>
</evidence>